<gene>
    <name evidence="1" type="ORF">MCOR_47799</name>
</gene>
<evidence type="ECO:0008006" key="3">
    <source>
        <dbReference type="Google" id="ProtNLM"/>
    </source>
</evidence>
<sequence>MYISDDIVSCQSVSIVTSREVNYQEDKLKLGCSPSQVSMWSYLVRITLSKNTSIGFQDIVTVHLNISTLRNETVWTQQVWQHRATIIKEYINPHTTDTGLEFDIQAEDVLCSDDGTFRCNAIGGSMNAPIERETMGTVELLVKPTTVNQIEVSPKQEMEKLYKPNTLIELSCTGTVGRNPAGELRWCYRRDDMFNFIGWPNADDYDPGMLVSIGCQNIRTSTLRYNVSADYQYTEFRCETGDSEPIQSTTLSYDETTSMLFKIISICEENSIIFSQNYHNIITVSVFCYNTQIVMQLKPV</sequence>
<dbReference type="AlphaFoldDB" id="A0A6J8E2N2"/>
<reference evidence="1 2" key="1">
    <citation type="submission" date="2020-06" db="EMBL/GenBank/DDBJ databases">
        <authorList>
            <person name="Li R."/>
            <person name="Bekaert M."/>
        </authorList>
    </citation>
    <scope>NUCLEOTIDE SEQUENCE [LARGE SCALE GENOMIC DNA]</scope>
    <source>
        <strain evidence="2">wild</strain>
    </source>
</reference>
<proteinExistence type="predicted"/>
<evidence type="ECO:0000313" key="1">
    <source>
        <dbReference type="EMBL" id="CAC5415079.1"/>
    </source>
</evidence>
<name>A0A6J8E2N2_MYTCO</name>
<accession>A0A6J8E2N2</accession>
<keyword evidence="2" id="KW-1185">Reference proteome</keyword>
<dbReference type="OrthoDB" id="6147845at2759"/>
<organism evidence="1 2">
    <name type="scientific">Mytilus coruscus</name>
    <name type="common">Sea mussel</name>
    <dbReference type="NCBI Taxonomy" id="42192"/>
    <lineage>
        <taxon>Eukaryota</taxon>
        <taxon>Metazoa</taxon>
        <taxon>Spiralia</taxon>
        <taxon>Lophotrochozoa</taxon>
        <taxon>Mollusca</taxon>
        <taxon>Bivalvia</taxon>
        <taxon>Autobranchia</taxon>
        <taxon>Pteriomorphia</taxon>
        <taxon>Mytilida</taxon>
        <taxon>Mytiloidea</taxon>
        <taxon>Mytilidae</taxon>
        <taxon>Mytilinae</taxon>
        <taxon>Mytilus</taxon>
    </lineage>
</organism>
<protein>
    <recommendedName>
        <fullName evidence="3">Ig-like domain-containing protein</fullName>
    </recommendedName>
</protein>
<evidence type="ECO:0000313" key="2">
    <source>
        <dbReference type="Proteomes" id="UP000507470"/>
    </source>
</evidence>
<dbReference type="EMBL" id="CACVKT020008376">
    <property type="protein sequence ID" value="CAC5415079.1"/>
    <property type="molecule type" value="Genomic_DNA"/>
</dbReference>
<dbReference type="Proteomes" id="UP000507470">
    <property type="component" value="Unassembled WGS sequence"/>
</dbReference>